<protein>
    <submittedName>
        <fullName evidence="1">Uncharacterized protein</fullName>
    </submittedName>
</protein>
<dbReference type="AlphaFoldDB" id="A0A4S8Q869"/>
<gene>
    <name evidence="1" type="ORF">FAB82_15025</name>
</gene>
<comment type="caution">
    <text evidence="1">The sequence shown here is derived from an EMBL/GenBank/DDBJ whole genome shotgun (WGS) entry which is preliminary data.</text>
</comment>
<sequence>MKIHIDGSTVIIDHTTFVVPPNTHHTHRGITIKSDASGKVTIVGPDPRFDLTVTVEATR</sequence>
<reference evidence="2" key="1">
    <citation type="submission" date="2019-04" db="EMBL/GenBank/DDBJ databases">
        <title>Nocardioides xinjiangensis sp. nov.</title>
        <authorList>
            <person name="Liu S."/>
        </authorList>
    </citation>
    <scope>NUCLEOTIDE SEQUENCE [LARGE SCALE GENOMIC DNA]</scope>
    <source>
        <strain evidence="2">18</strain>
    </source>
</reference>
<evidence type="ECO:0000313" key="2">
    <source>
        <dbReference type="Proteomes" id="UP000308760"/>
    </source>
</evidence>
<organism evidence="1 2">
    <name type="scientific">Glycomyces buryatensis</name>
    <dbReference type="NCBI Taxonomy" id="2570927"/>
    <lineage>
        <taxon>Bacteria</taxon>
        <taxon>Bacillati</taxon>
        <taxon>Actinomycetota</taxon>
        <taxon>Actinomycetes</taxon>
        <taxon>Glycomycetales</taxon>
        <taxon>Glycomycetaceae</taxon>
        <taxon>Glycomyces</taxon>
    </lineage>
</organism>
<dbReference type="RefSeq" id="WP_136535352.1">
    <property type="nucleotide sequence ID" value="NZ_STGY01000056.1"/>
</dbReference>
<keyword evidence="2" id="KW-1185">Reference proteome</keyword>
<dbReference type="Proteomes" id="UP000308760">
    <property type="component" value="Unassembled WGS sequence"/>
</dbReference>
<reference evidence="1 2" key="2">
    <citation type="submission" date="2019-05" db="EMBL/GenBank/DDBJ databases">
        <title>Glycomyces buryatensis sp. nov.</title>
        <authorList>
            <person name="Nikitina E."/>
        </authorList>
    </citation>
    <scope>NUCLEOTIDE SEQUENCE [LARGE SCALE GENOMIC DNA]</scope>
    <source>
        <strain evidence="1 2">18</strain>
    </source>
</reference>
<proteinExistence type="predicted"/>
<evidence type="ECO:0000313" key="1">
    <source>
        <dbReference type="EMBL" id="THV40577.1"/>
    </source>
</evidence>
<dbReference type="EMBL" id="STGY01000056">
    <property type="protein sequence ID" value="THV40577.1"/>
    <property type="molecule type" value="Genomic_DNA"/>
</dbReference>
<name>A0A4S8Q869_9ACTN</name>
<accession>A0A4S8Q869</accession>